<dbReference type="InterPro" id="IPR013098">
    <property type="entry name" value="Ig_I-set"/>
</dbReference>
<dbReference type="CDD" id="cd00096">
    <property type="entry name" value="Ig"/>
    <property type="match status" value="1"/>
</dbReference>
<dbReference type="GeneTree" id="ENSGT00970000197819"/>
<evidence type="ECO:0000259" key="5">
    <source>
        <dbReference type="PROSITE" id="PS50835"/>
    </source>
</evidence>
<organism evidence="6 7">
    <name type="scientific">Laticauda laticaudata</name>
    <name type="common">Blue-ringed sea krait</name>
    <name type="synonym">Blue-lipped sea krait</name>
    <dbReference type="NCBI Taxonomy" id="8630"/>
    <lineage>
        <taxon>Eukaryota</taxon>
        <taxon>Metazoa</taxon>
        <taxon>Chordata</taxon>
        <taxon>Craniata</taxon>
        <taxon>Vertebrata</taxon>
        <taxon>Euteleostomi</taxon>
        <taxon>Lepidosauria</taxon>
        <taxon>Squamata</taxon>
        <taxon>Bifurcata</taxon>
        <taxon>Unidentata</taxon>
        <taxon>Episquamata</taxon>
        <taxon>Toxicofera</taxon>
        <taxon>Serpentes</taxon>
        <taxon>Colubroidea</taxon>
        <taxon>Elapidae</taxon>
        <taxon>Laticaudinae</taxon>
        <taxon>Laticauda</taxon>
    </lineage>
</organism>
<sequence>MLIQWEKDGHPLQISKHLGVTKSGSLKINNLEASDIGVYKCVAGSAQEIFVLKLIGTSNRLLEPATSRKEAGETTDHNESNSFGAKWHQINQIWQLWSQKSQQYLRDEQVNDQPALEHLNTQRRSSEEKHNAHEFTTQQLNAVALPKAYSMDMDHFDGLIKNLSHFIEAGEISNDLASRFVYQLIAELAKPPQSAPEKQKEPENEKLPARKLDKSQRVTDNLSTKTVGTPVARNSKGAINVKPQGGPEVYTNENVTLQLEGTFFLTKNVSTINLLCATAGVSNLKYTWTKDGMPLKPVEKVTFEADGKVQILNPTEKEMGVYRCTADNELFQDMALFYAEAPAVQSSEKNIASFQLQNLSVSVGGTILARTGTNILLKCPVKGKAKSSELSEVVGTLSQEVFKK</sequence>
<evidence type="ECO:0000256" key="3">
    <source>
        <dbReference type="ARBA" id="ARBA00023319"/>
    </source>
</evidence>
<evidence type="ECO:0000256" key="2">
    <source>
        <dbReference type="ARBA" id="ARBA00023157"/>
    </source>
</evidence>
<evidence type="ECO:0000256" key="4">
    <source>
        <dbReference type="SAM" id="MobiDB-lite"/>
    </source>
</evidence>
<keyword evidence="3" id="KW-0393">Immunoglobulin domain</keyword>
<dbReference type="Gene3D" id="2.60.40.10">
    <property type="entry name" value="Immunoglobulins"/>
    <property type="match status" value="2"/>
</dbReference>
<dbReference type="AlphaFoldDB" id="A0A8C5RN75"/>
<dbReference type="Pfam" id="PF07679">
    <property type="entry name" value="I-set"/>
    <property type="match status" value="2"/>
</dbReference>
<keyword evidence="1" id="KW-0677">Repeat</keyword>
<evidence type="ECO:0000256" key="1">
    <source>
        <dbReference type="ARBA" id="ARBA00022737"/>
    </source>
</evidence>
<feature type="compositionally biased region" description="Basic and acidic residues" evidence="4">
    <location>
        <begin position="197"/>
        <end position="217"/>
    </location>
</feature>
<feature type="compositionally biased region" description="Polar residues" evidence="4">
    <location>
        <begin position="218"/>
        <end position="227"/>
    </location>
</feature>
<reference evidence="6" key="1">
    <citation type="submission" date="2025-08" db="UniProtKB">
        <authorList>
            <consortium name="Ensembl"/>
        </authorList>
    </citation>
    <scope>IDENTIFICATION</scope>
</reference>
<keyword evidence="2" id="KW-1015">Disulfide bond</keyword>
<dbReference type="Ensembl" id="ENSLLTT00000004003.1">
    <property type="protein sequence ID" value="ENSLLTP00000003841.1"/>
    <property type="gene ID" value="ENSLLTG00000002882.1"/>
</dbReference>
<dbReference type="InterPro" id="IPR036179">
    <property type="entry name" value="Ig-like_dom_sf"/>
</dbReference>
<reference evidence="6" key="2">
    <citation type="submission" date="2025-09" db="UniProtKB">
        <authorList>
            <consortium name="Ensembl"/>
        </authorList>
    </citation>
    <scope>IDENTIFICATION</scope>
</reference>
<dbReference type="InterPro" id="IPR051170">
    <property type="entry name" value="Neural/epithelial_adhesion"/>
</dbReference>
<dbReference type="PROSITE" id="PS50835">
    <property type="entry name" value="IG_LIKE"/>
    <property type="match status" value="2"/>
</dbReference>
<dbReference type="SUPFAM" id="SSF48726">
    <property type="entry name" value="Immunoglobulin"/>
    <property type="match status" value="2"/>
</dbReference>
<keyword evidence="7" id="KW-1185">Reference proteome</keyword>
<dbReference type="PANTHER" id="PTHR12231:SF253">
    <property type="entry name" value="DPR-INTERACTING PROTEIN ETA, ISOFORM B-RELATED"/>
    <property type="match status" value="1"/>
</dbReference>
<dbReference type="InterPro" id="IPR007110">
    <property type="entry name" value="Ig-like_dom"/>
</dbReference>
<name>A0A8C5RN75_LATLA</name>
<feature type="domain" description="Ig-like" evidence="5">
    <location>
        <begin position="1"/>
        <end position="43"/>
    </location>
</feature>
<protein>
    <recommendedName>
        <fullName evidence="5">Ig-like domain-containing protein</fullName>
    </recommendedName>
</protein>
<dbReference type="Proteomes" id="UP000694406">
    <property type="component" value="Unplaced"/>
</dbReference>
<evidence type="ECO:0000313" key="7">
    <source>
        <dbReference type="Proteomes" id="UP000694406"/>
    </source>
</evidence>
<evidence type="ECO:0000313" key="6">
    <source>
        <dbReference type="Ensembl" id="ENSLLTP00000003841.1"/>
    </source>
</evidence>
<dbReference type="PANTHER" id="PTHR12231">
    <property type="entry name" value="CTX-RELATED TYPE I TRANSMEMBRANE PROTEIN"/>
    <property type="match status" value="1"/>
</dbReference>
<feature type="domain" description="Ig-like" evidence="5">
    <location>
        <begin position="247"/>
        <end position="352"/>
    </location>
</feature>
<accession>A0A8C5RN75</accession>
<dbReference type="InterPro" id="IPR013783">
    <property type="entry name" value="Ig-like_fold"/>
</dbReference>
<feature type="region of interest" description="Disordered" evidence="4">
    <location>
        <begin position="191"/>
        <end position="230"/>
    </location>
</feature>
<proteinExistence type="predicted"/>